<dbReference type="Pfam" id="PF12679">
    <property type="entry name" value="ABC2_membrane_2"/>
    <property type="match status" value="1"/>
</dbReference>
<gene>
    <name evidence="2" type="ORF">GCM10020369_20050</name>
</gene>
<dbReference type="EMBL" id="BAAAYN010000012">
    <property type="protein sequence ID" value="GAA3385662.1"/>
    <property type="molecule type" value="Genomic_DNA"/>
</dbReference>
<feature type="transmembrane region" description="Helical" evidence="1">
    <location>
        <begin position="154"/>
        <end position="174"/>
    </location>
</feature>
<keyword evidence="1" id="KW-0812">Transmembrane</keyword>
<name>A0ABP6SV58_9ACTN</name>
<evidence type="ECO:0000313" key="2">
    <source>
        <dbReference type="EMBL" id="GAA3385662.1"/>
    </source>
</evidence>
<protein>
    <submittedName>
        <fullName evidence="2">Transporter</fullName>
    </submittedName>
</protein>
<evidence type="ECO:0000256" key="1">
    <source>
        <dbReference type="SAM" id="Phobius"/>
    </source>
</evidence>
<organism evidence="2 3">
    <name type="scientific">Cryptosporangium minutisporangium</name>
    <dbReference type="NCBI Taxonomy" id="113569"/>
    <lineage>
        <taxon>Bacteria</taxon>
        <taxon>Bacillati</taxon>
        <taxon>Actinomycetota</taxon>
        <taxon>Actinomycetes</taxon>
        <taxon>Cryptosporangiales</taxon>
        <taxon>Cryptosporangiaceae</taxon>
        <taxon>Cryptosporangium</taxon>
    </lineage>
</organism>
<keyword evidence="3" id="KW-1185">Reference proteome</keyword>
<dbReference type="Proteomes" id="UP001501676">
    <property type="component" value="Unassembled WGS sequence"/>
</dbReference>
<feature type="transmembrane region" description="Helical" evidence="1">
    <location>
        <begin position="181"/>
        <end position="199"/>
    </location>
</feature>
<proteinExistence type="predicted"/>
<evidence type="ECO:0000313" key="3">
    <source>
        <dbReference type="Proteomes" id="UP001501676"/>
    </source>
</evidence>
<sequence length="322" mass="34411">MIWLSWRQFRGQALAAGIVLGALAVTLVVVGYQIRNSAFVRCESDCGGLAAPFQDRFANRLYFLDAGLLALPAVIGAFWGAPLVAREVEAGTHRLVWNQSVTRRRWLLVKLLVVGVASAVVAGLFSALLTWAASPYDAVAGDRFTALLFGTRNLAPAGYPLFAFVLGAALGLLLRRTLPAMALTVVLVVVAQIVVPTLVRPQLRTPVTTSVPMTAEAIANLRFLGTDAEISGISIPGAMVVSTSKLLGPDGDVVDLAPYRSCVSRSPESAPACLEALDLHVRVAHHPADRYWTFQWLELGLLVGVAGLLAGLALWSVRRRPA</sequence>
<comment type="caution">
    <text evidence="2">The sequence shown here is derived from an EMBL/GenBank/DDBJ whole genome shotgun (WGS) entry which is preliminary data.</text>
</comment>
<reference evidence="3" key="1">
    <citation type="journal article" date="2019" name="Int. J. Syst. Evol. Microbiol.">
        <title>The Global Catalogue of Microorganisms (GCM) 10K type strain sequencing project: providing services to taxonomists for standard genome sequencing and annotation.</title>
        <authorList>
            <consortium name="The Broad Institute Genomics Platform"/>
            <consortium name="The Broad Institute Genome Sequencing Center for Infectious Disease"/>
            <person name="Wu L."/>
            <person name="Ma J."/>
        </authorList>
    </citation>
    <scope>NUCLEOTIDE SEQUENCE [LARGE SCALE GENOMIC DNA]</scope>
    <source>
        <strain evidence="3">JCM 9458</strain>
    </source>
</reference>
<keyword evidence="1" id="KW-1133">Transmembrane helix</keyword>
<feature type="transmembrane region" description="Helical" evidence="1">
    <location>
        <begin position="61"/>
        <end position="85"/>
    </location>
</feature>
<feature type="transmembrane region" description="Helical" evidence="1">
    <location>
        <begin position="106"/>
        <end position="134"/>
    </location>
</feature>
<feature type="transmembrane region" description="Helical" evidence="1">
    <location>
        <begin position="299"/>
        <end position="317"/>
    </location>
</feature>
<keyword evidence="1" id="KW-0472">Membrane</keyword>
<accession>A0ABP6SV58</accession>
<dbReference type="RefSeq" id="WP_345727741.1">
    <property type="nucleotide sequence ID" value="NZ_BAAAYN010000012.1"/>
</dbReference>
<feature type="transmembrane region" description="Helical" evidence="1">
    <location>
        <begin position="12"/>
        <end position="34"/>
    </location>
</feature>